<keyword evidence="2" id="KW-1185">Reference proteome</keyword>
<evidence type="ECO:0000313" key="2">
    <source>
        <dbReference type="Proteomes" id="UP000549765"/>
    </source>
</evidence>
<dbReference type="AlphaFoldDB" id="A0A7X6N3J8"/>
<evidence type="ECO:0000313" key="1">
    <source>
        <dbReference type="EMBL" id="NKZ25063.1"/>
    </source>
</evidence>
<proteinExistence type="predicted"/>
<dbReference type="Proteomes" id="UP000549765">
    <property type="component" value="Unassembled WGS sequence"/>
</dbReference>
<gene>
    <name evidence="1" type="ORF">HF964_09740</name>
</gene>
<dbReference type="EMBL" id="JAAXPN010000018">
    <property type="protein sequence ID" value="NKZ25063.1"/>
    <property type="molecule type" value="Genomic_DNA"/>
</dbReference>
<organism evidence="1 2">
    <name type="scientific">Periweissella fabalis</name>
    <dbReference type="NCBI Taxonomy" id="1070421"/>
    <lineage>
        <taxon>Bacteria</taxon>
        <taxon>Bacillati</taxon>
        <taxon>Bacillota</taxon>
        <taxon>Bacilli</taxon>
        <taxon>Lactobacillales</taxon>
        <taxon>Lactobacillaceae</taxon>
        <taxon>Periweissella</taxon>
    </lineage>
</organism>
<sequence>MIREQKHSTVHDENGHLQSRMVESNSQVLYPFFNGNMGEGESYKDDTSYYEAYPTIYHLRQRLIDNPAQADLRLVYLAFHHIMKYRGHFINQGQKFELENINVAKNLAEALHAFDDSSALMMRFRTSFSSLVKYHHRSIFIYGYTL</sequence>
<protein>
    <submittedName>
        <fullName evidence="1">Uncharacterized protein</fullName>
    </submittedName>
</protein>
<dbReference type="RefSeq" id="WP_168722854.1">
    <property type="nucleotide sequence ID" value="NZ_JAAXPN010000018.1"/>
</dbReference>
<accession>A0A7X6N3J8</accession>
<reference evidence="1 2" key="1">
    <citation type="submission" date="2020-04" db="EMBL/GenBank/DDBJ databases">
        <title>MicrobeNet Type strains.</title>
        <authorList>
            <person name="Nicholson A.C."/>
        </authorList>
    </citation>
    <scope>NUCLEOTIDE SEQUENCE [LARGE SCALE GENOMIC DNA]</scope>
    <source>
        <strain evidence="1 2">CCUG 61472</strain>
    </source>
</reference>
<comment type="caution">
    <text evidence="1">The sequence shown here is derived from an EMBL/GenBank/DDBJ whole genome shotgun (WGS) entry which is preliminary data.</text>
</comment>
<name>A0A7X6N3J8_9LACO</name>